<dbReference type="Proteomes" id="UP000252770">
    <property type="component" value="Unassembled WGS sequence"/>
</dbReference>
<keyword evidence="2" id="KW-1185">Reference proteome</keyword>
<gene>
    <name evidence="1" type="ORF">DT076_15595</name>
</gene>
<dbReference type="EMBL" id="QOUI01000010">
    <property type="protein sequence ID" value="RCK68644.1"/>
    <property type="molecule type" value="Genomic_DNA"/>
</dbReference>
<reference evidence="1 2" key="1">
    <citation type="submission" date="2018-07" db="EMBL/GenBank/DDBJ databases">
        <title>Desertimonas flava gen. nov. sp. nov.</title>
        <authorList>
            <person name="Liu S."/>
        </authorList>
    </citation>
    <scope>NUCLEOTIDE SEQUENCE [LARGE SCALE GENOMIC DNA]</scope>
    <source>
        <strain evidence="1 2">16Sb5-5</strain>
    </source>
</reference>
<dbReference type="AlphaFoldDB" id="A0A367YS30"/>
<evidence type="ECO:0000313" key="1">
    <source>
        <dbReference type="EMBL" id="RCK68644.1"/>
    </source>
</evidence>
<accession>A0A367YS30</accession>
<protein>
    <submittedName>
        <fullName evidence="1">Uncharacterized protein</fullName>
    </submittedName>
</protein>
<proteinExistence type="predicted"/>
<sequence>MRELQRCEPWSLDQLERFLWVMATRRQFERFTLLGAWPVSPGSFVCVLDQLSTGPIGVTVDRHMVDDPPAGDEDAPSGALRSVIDASVWQTVATLTHLDARTVARWRTQGWVKDGIVWDRDPGHLTSPWSGYRPPRAGDIQLPVEERPWWEVKPPSGNADPWQAALEDLRGWAEQSMWASTLLIRRVVLDNPDTRREGRRWVAGWVIASNWAAHVEAVVWPRDNTGAGTQLRGLPGIPDEAALPGQRYLRPADMSVAGPGCYTDHLYGRHATDALNARLPHSALGGGVPRRGIAWRHRLSRRSDIDPTVLSTHPSADRMAAVIHQAIDTANPGR</sequence>
<dbReference type="RefSeq" id="WP_114127615.1">
    <property type="nucleotide sequence ID" value="NZ_QOUI01000010.1"/>
</dbReference>
<organism evidence="1 2">
    <name type="scientific">Desertihabitans brevis</name>
    <dbReference type="NCBI Taxonomy" id="2268447"/>
    <lineage>
        <taxon>Bacteria</taxon>
        <taxon>Bacillati</taxon>
        <taxon>Actinomycetota</taxon>
        <taxon>Actinomycetes</taxon>
        <taxon>Propionibacteriales</taxon>
        <taxon>Propionibacteriaceae</taxon>
        <taxon>Desertihabitans</taxon>
    </lineage>
</organism>
<comment type="caution">
    <text evidence="1">The sequence shown here is derived from an EMBL/GenBank/DDBJ whole genome shotgun (WGS) entry which is preliminary data.</text>
</comment>
<name>A0A367YS30_9ACTN</name>
<evidence type="ECO:0000313" key="2">
    <source>
        <dbReference type="Proteomes" id="UP000252770"/>
    </source>
</evidence>